<comment type="caution">
    <text evidence="2">The sequence shown here is derived from an EMBL/GenBank/DDBJ whole genome shotgun (WGS) entry which is preliminary data.</text>
</comment>
<evidence type="ECO:0000313" key="2">
    <source>
        <dbReference type="EMBL" id="PPQ70550.1"/>
    </source>
</evidence>
<feature type="compositionally biased region" description="Basic residues" evidence="1">
    <location>
        <begin position="114"/>
        <end position="126"/>
    </location>
</feature>
<reference evidence="2 3" key="1">
    <citation type="journal article" date="2018" name="Evol. Lett.">
        <title>Horizontal gene cluster transfer increased hallucinogenic mushroom diversity.</title>
        <authorList>
            <person name="Reynolds H.T."/>
            <person name="Vijayakumar V."/>
            <person name="Gluck-Thaler E."/>
            <person name="Korotkin H.B."/>
            <person name="Matheny P.B."/>
            <person name="Slot J.C."/>
        </authorList>
    </citation>
    <scope>NUCLEOTIDE SEQUENCE [LARGE SCALE GENOMIC DNA]</scope>
    <source>
        <strain evidence="2 3">SRW20</strain>
    </source>
</reference>
<feature type="compositionally biased region" description="Acidic residues" evidence="1">
    <location>
        <begin position="142"/>
        <end position="162"/>
    </location>
</feature>
<accession>A0A409VWE5</accession>
<feature type="region of interest" description="Disordered" evidence="1">
    <location>
        <begin position="454"/>
        <end position="520"/>
    </location>
</feature>
<feature type="compositionally biased region" description="Acidic residues" evidence="1">
    <location>
        <begin position="481"/>
        <end position="491"/>
    </location>
</feature>
<name>A0A409VWE5_9AGAR</name>
<organism evidence="2 3">
    <name type="scientific">Gymnopilus dilepis</name>
    <dbReference type="NCBI Taxonomy" id="231916"/>
    <lineage>
        <taxon>Eukaryota</taxon>
        <taxon>Fungi</taxon>
        <taxon>Dikarya</taxon>
        <taxon>Basidiomycota</taxon>
        <taxon>Agaricomycotina</taxon>
        <taxon>Agaricomycetes</taxon>
        <taxon>Agaricomycetidae</taxon>
        <taxon>Agaricales</taxon>
        <taxon>Agaricineae</taxon>
        <taxon>Hymenogastraceae</taxon>
        <taxon>Gymnopilus</taxon>
    </lineage>
</organism>
<dbReference type="EMBL" id="NHYE01005537">
    <property type="protein sequence ID" value="PPQ70550.1"/>
    <property type="molecule type" value="Genomic_DNA"/>
</dbReference>
<dbReference type="OrthoDB" id="5598844at2759"/>
<keyword evidence="3" id="KW-1185">Reference proteome</keyword>
<feature type="compositionally biased region" description="Acidic residues" evidence="1">
    <location>
        <begin position="47"/>
        <end position="82"/>
    </location>
</feature>
<proteinExistence type="predicted"/>
<dbReference type="InterPro" id="IPR013933">
    <property type="entry name" value="CRC_Rsc7/Swp82"/>
</dbReference>
<dbReference type="AlphaFoldDB" id="A0A409VWE5"/>
<protein>
    <submittedName>
        <fullName evidence="2">Uncharacterized protein</fullName>
    </submittedName>
</protein>
<gene>
    <name evidence="2" type="ORF">CVT26_013137</name>
</gene>
<feature type="region of interest" description="Disordered" evidence="1">
    <location>
        <begin position="1"/>
        <end position="187"/>
    </location>
</feature>
<sequence length="603" mass="65419">MSVPKIVIRARPSSSQHSSQQRNAASSSAAATPASQVDSPMDSPTEREDDEAENEDPQAMDVDQEETVPEEENAQDQDDDASESFVETPVPRPRGRPRGRGRGSSSSITGTPRARGRGRGRGRPRGRPANSLLIRLPKRNDEDTEAEADVEGENDADVEAPESAETPAAVPEPEPEKEAPIGGGKPFRTIQGQVYVIDADEFVTPDDPKGDEKIDEWGNLKGGRRFKAATFTLPNRHPHKQYMLAIDAARTSGFRDSLYYFRRNPLALKLNATQPEKDYLIGEGKLGSHLRTRSVTLVAARSAFKLHGSKMVVDGRWVTDDYYEDKVLQEITERGLKAGDPVGELPDPNARDHNTEASALNAAANAAASGKGDRGGGGGGGIYRAGGPTTIFGGSGWGPYSDGPLNAVRKSILSRDGVTEENWMWMMATRVNEANEMWTKQRKEALKVVEGVDDLKMGGAPSPPSGTRSLAPSHGQGLKMEEEEEESDVDMTDTPKSKGKKRKVNSEDDTPGLGIYEPHGHLIHYRSDTQPTRSRWEALPDSSTKRRVLGGTKVGNGAWAIAWVDTVLELPDPAAEADSPEAKERERLLREAEASGLVPIDVV</sequence>
<dbReference type="Proteomes" id="UP000284706">
    <property type="component" value="Unassembled WGS sequence"/>
</dbReference>
<dbReference type="STRING" id="231916.A0A409VWE5"/>
<evidence type="ECO:0000256" key="1">
    <source>
        <dbReference type="SAM" id="MobiDB-lite"/>
    </source>
</evidence>
<evidence type="ECO:0000313" key="3">
    <source>
        <dbReference type="Proteomes" id="UP000284706"/>
    </source>
</evidence>
<feature type="compositionally biased region" description="Low complexity" evidence="1">
    <location>
        <begin position="103"/>
        <end position="113"/>
    </location>
</feature>
<dbReference type="Pfam" id="PF08624">
    <property type="entry name" value="CRC_subunit"/>
    <property type="match status" value="1"/>
</dbReference>
<feature type="compositionally biased region" description="Low complexity" evidence="1">
    <location>
        <begin position="9"/>
        <end position="36"/>
    </location>
</feature>
<dbReference type="InParanoid" id="A0A409VWE5"/>